<sequence>MLVVMQPNASAADIDKVCDEIVRQGFKPLPMPGAVRTAIGLLGDDAQVDWSYIEGLPGVANVLIVQKPYRQASREWKNENTIVEIAPGVRVGGSDVVVFAGPCSVESEAQILASAHAVRNAGAHALRGGAFKPRSSPYAFQGLGLEGLKLLALARNETGLAIVTEAMDERGADLVAEYADCIQIGARNMQNYSLLRHVGKLGKPVLLKRGMAATINDLLLSAEYVLSEGNPNVILCERGVRTFDSATRNLFDLTAIPVVQKLSHLPIMADPSHGTGLRDKVTPMARAAVAAGADGILVEVHPTPDKALSDGAQSLYPEQFTELVRQLRLIAGAIDRQLAPTPVR</sequence>
<keyword evidence="5" id="KW-1185">Reference proteome</keyword>
<dbReference type="Gene3D" id="3.20.20.70">
    <property type="entry name" value="Aldolase class I"/>
    <property type="match status" value="1"/>
</dbReference>
<dbReference type="InterPro" id="IPR013785">
    <property type="entry name" value="Aldolase_TIM"/>
</dbReference>
<dbReference type="PANTHER" id="PTHR43018">
    <property type="entry name" value="PHOSPHO-2-DEHYDRO-3-DEOXYHEPTONATE ALDOLASE"/>
    <property type="match status" value="1"/>
</dbReference>
<dbReference type="InterPro" id="IPR006218">
    <property type="entry name" value="DAHP1/KDSA"/>
</dbReference>
<dbReference type="KEGG" id="ggr:HKW67_08420"/>
<dbReference type="NCBIfam" id="NF006421">
    <property type="entry name" value="PRK08673.1"/>
    <property type="match status" value="1"/>
</dbReference>
<dbReference type="Gene3D" id="3.30.70.1140">
    <property type="entry name" value="Phospho-2-dehydro-3-deoxyheptonate aldolase, domain 1"/>
    <property type="match status" value="1"/>
</dbReference>
<dbReference type="Proteomes" id="UP000500938">
    <property type="component" value="Chromosome"/>
</dbReference>
<dbReference type="NCBIfam" id="TIGR01361">
    <property type="entry name" value="DAHP_synth_Bsub"/>
    <property type="match status" value="1"/>
</dbReference>
<dbReference type="SUPFAM" id="SSF51569">
    <property type="entry name" value="Aldolase"/>
    <property type="match status" value="1"/>
</dbReference>
<proteinExistence type="predicted"/>
<dbReference type="Pfam" id="PF00793">
    <property type="entry name" value="DAHP_synth_1"/>
    <property type="match status" value="1"/>
</dbReference>
<accession>A0A6M4IP72</accession>
<evidence type="ECO:0000259" key="2">
    <source>
        <dbReference type="Pfam" id="PF00793"/>
    </source>
</evidence>
<feature type="domain" description="DAHP synthase ferredoxin-like" evidence="3">
    <location>
        <begin position="1"/>
        <end position="67"/>
    </location>
</feature>
<evidence type="ECO:0000313" key="4">
    <source>
        <dbReference type="EMBL" id="QJR35529.1"/>
    </source>
</evidence>
<dbReference type="InterPro" id="IPR006268">
    <property type="entry name" value="DAHP_syn_2"/>
</dbReference>
<evidence type="ECO:0000259" key="3">
    <source>
        <dbReference type="Pfam" id="PF18152"/>
    </source>
</evidence>
<dbReference type="PANTHER" id="PTHR43018:SF1">
    <property type="entry name" value="PROTEIN AROA(G)"/>
    <property type="match status" value="1"/>
</dbReference>
<dbReference type="AlphaFoldDB" id="A0A6M4IP72"/>
<reference evidence="4 5" key="1">
    <citation type="submission" date="2020-05" db="EMBL/GenBank/DDBJ databases">
        <title>Complete genome sequence of Gemmatimonas greenlandica TET16.</title>
        <authorList>
            <person name="Zeng Y."/>
        </authorList>
    </citation>
    <scope>NUCLEOTIDE SEQUENCE [LARGE SCALE GENOMIC DNA]</scope>
    <source>
        <strain evidence="4 5">TET16</strain>
    </source>
</reference>
<dbReference type="GO" id="GO:0003849">
    <property type="term" value="F:3-deoxy-7-phosphoheptulonate synthase activity"/>
    <property type="evidence" value="ECO:0007669"/>
    <property type="project" value="UniProtKB-EC"/>
</dbReference>
<protein>
    <submittedName>
        <fullName evidence="4">3-deoxy-7-phosphoheptulonate synthase</fullName>
        <ecNumber evidence="4">2.5.1.54</ecNumber>
    </submittedName>
</protein>
<name>A0A6M4IP72_9BACT</name>
<feature type="domain" description="DAHP synthetase I/KDSA" evidence="2">
    <location>
        <begin position="85"/>
        <end position="324"/>
    </location>
</feature>
<dbReference type="Pfam" id="PF18152">
    <property type="entry name" value="DAHP_snth_FXD"/>
    <property type="match status" value="1"/>
</dbReference>
<dbReference type="GO" id="GO:0016832">
    <property type="term" value="F:aldehyde-lyase activity"/>
    <property type="evidence" value="ECO:0007669"/>
    <property type="project" value="InterPro"/>
</dbReference>
<dbReference type="EC" id="2.5.1.54" evidence="4"/>
<gene>
    <name evidence="4" type="primary">aroF</name>
    <name evidence="4" type="ORF">HKW67_08420</name>
</gene>
<dbReference type="EMBL" id="CP053085">
    <property type="protein sequence ID" value="QJR35529.1"/>
    <property type="molecule type" value="Genomic_DNA"/>
</dbReference>
<keyword evidence="1 4" id="KW-0808">Transferase</keyword>
<dbReference type="RefSeq" id="WP_171224959.1">
    <property type="nucleotide sequence ID" value="NZ_CP053085.1"/>
</dbReference>
<dbReference type="InterPro" id="IPR041071">
    <property type="entry name" value="DAHP_snth_FXD"/>
</dbReference>
<evidence type="ECO:0000256" key="1">
    <source>
        <dbReference type="ARBA" id="ARBA00022679"/>
    </source>
</evidence>
<dbReference type="GO" id="GO:0009073">
    <property type="term" value="P:aromatic amino acid family biosynthetic process"/>
    <property type="evidence" value="ECO:0007669"/>
    <property type="project" value="InterPro"/>
</dbReference>
<organism evidence="4 5">
    <name type="scientific">Gemmatimonas groenlandica</name>
    <dbReference type="NCBI Taxonomy" id="2732249"/>
    <lineage>
        <taxon>Bacteria</taxon>
        <taxon>Pseudomonadati</taxon>
        <taxon>Gemmatimonadota</taxon>
        <taxon>Gemmatimonadia</taxon>
        <taxon>Gemmatimonadales</taxon>
        <taxon>Gemmatimonadaceae</taxon>
        <taxon>Gemmatimonas</taxon>
    </lineage>
</organism>
<dbReference type="InterPro" id="IPR052899">
    <property type="entry name" value="Class-I_DAHP_synthase"/>
</dbReference>
<evidence type="ECO:0000313" key="5">
    <source>
        <dbReference type="Proteomes" id="UP000500938"/>
    </source>
</evidence>
<dbReference type="NCBIfam" id="NF009239">
    <property type="entry name" value="PRK12595.1"/>
    <property type="match status" value="1"/>
</dbReference>